<proteinExistence type="predicted"/>
<gene>
    <name evidence="2" type="ORF">ACHAWO_014029</name>
</gene>
<protein>
    <submittedName>
        <fullName evidence="2">Uncharacterized protein</fullName>
    </submittedName>
</protein>
<organism evidence="2 3">
    <name type="scientific">Cyclotella atomus</name>
    <dbReference type="NCBI Taxonomy" id="382360"/>
    <lineage>
        <taxon>Eukaryota</taxon>
        <taxon>Sar</taxon>
        <taxon>Stramenopiles</taxon>
        <taxon>Ochrophyta</taxon>
        <taxon>Bacillariophyta</taxon>
        <taxon>Coscinodiscophyceae</taxon>
        <taxon>Thalassiosirophycidae</taxon>
        <taxon>Stephanodiscales</taxon>
        <taxon>Stephanodiscaceae</taxon>
        <taxon>Cyclotella</taxon>
    </lineage>
</organism>
<keyword evidence="1" id="KW-0812">Transmembrane</keyword>
<name>A0ABD3QDZ0_9STRA</name>
<dbReference type="Proteomes" id="UP001530400">
    <property type="component" value="Unassembled WGS sequence"/>
</dbReference>
<accession>A0ABD3QDZ0</accession>
<feature type="transmembrane region" description="Helical" evidence="1">
    <location>
        <begin position="77"/>
        <end position="97"/>
    </location>
</feature>
<keyword evidence="3" id="KW-1185">Reference proteome</keyword>
<reference evidence="2 3" key="1">
    <citation type="submission" date="2024-10" db="EMBL/GenBank/DDBJ databases">
        <title>Updated reference genomes for cyclostephanoid diatoms.</title>
        <authorList>
            <person name="Roberts W.R."/>
            <person name="Alverson A.J."/>
        </authorList>
    </citation>
    <scope>NUCLEOTIDE SEQUENCE [LARGE SCALE GENOMIC DNA]</scope>
    <source>
        <strain evidence="2 3">AJA010-31</strain>
    </source>
</reference>
<evidence type="ECO:0000313" key="3">
    <source>
        <dbReference type="Proteomes" id="UP001530400"/>
    </source>
</evidence>
<dbReference type="AlphaFoldDB" id="A0ABD3QDZ0"/>
<keyword evidence="1" id="KW-1133">Transmembrane helix</keyword>
<comment type="caution">
    <text evidence="2">The sequence shown here is derived from an EMBL/GenBank/DDBJ whole genome shotgun (WGS) entry which is preliminary data.</text>
</comment>
<evidence type="ECO:0000313" key="2">
    <source>
        <dbReference type="EMBL" id="KAL3798620.1"/>
    </source>
</evidence>
<keyword evidence="1" id="KW-0472">Membrane</keyword>
<feature type="transmembrane region" description="Helical" evidence="1">
    <location>
        <begin position="28"/>
        <end position="51"/>
    </location>
</feature>
<sequence length="110" mass="12278">MFEAIEAFVRRRVVCSVILAPRKPTKGYLTYFLILIPLFLVVKTSPSLLYLSPNCSQIAKELVAANPLPTSIANDDGIFPLRLAMVIGLQSIVSLLVEKYPQAVLKRKEF</sequence>
<evidence type="ECO:0000256" key="1">
    <source>
        <dbReference type="SAM" id="Phobius"/>
    </source>
</evidence>
<dbReference type="EMBL" id="JALLPJ020000212">
    <property type="protein sequence ID" value="KAL3798620.1"/>
    <property type="molecule type" value="Genomic_DNA"/>
</dbReference>